<dbReference type="Gene3D" id="3.40.190.290">
    <property type="match status" value="1"/>
</dbReference>
<dbReference type="PROSITE" id="PS50931">
    <property type="entry name" value="HTH_LYSR"/>
    <property type="match status" value="1"/>
</dbReference>
<name>A0ABQ1K374_9GAMM</name>
<dbReference type="RefSeq" id="WP_188745816.1">
    <property type="nucleotide sequence ID" value="NZ_BMIJ01000001.1"/>
</dbReference>
<dbReference type="InterPro" id="IPR058163">
    <property type="entry name" value="LysR-type_TF_proteobact-type"/>
</dbReference>
<dbReference type="PANTHER" id="PTHR30537">
    <property type="entry name" value="HTH-TYPE TRANSCRIPTIONAL REGULATOR"/>
    <property type="match status" value="1"/>
</dbReference>
<keyword evidence="2" id="KW-0805">Transcription regulation</keyword>
<evidence type="ECO:0000313" key="6">
    <source>
        <dbReference type="EMBL" id="GGB84844.1"/>
    </source>
</evidence>
<dbReference type="InterPro" id="IPR005119">
    <property type="entry name" value="LysR_subst-bd"/>
</dbReference>
<keyword evidence="4" id="KW-0804">Transcription</keyword>
<evidence type="ECO:0000259" key="5">
    <source>
        <dbReference type="PROSITE" id="PS50931"/>
    </source>
</evidence>
<organism evidence="6 7">
    <name type="scientific">Marinobacterium zhoushanense</name>
    <dbReference type="NCBI Taxonomy" id="1679163"/>
    <lineage>
        <taxon>Bacteria</taxon>
        <taxon>Pseudomonadati</taxon>
        <taxon>Pseudomonadota</taxon>
        <taxon>Gammaproteobacteria</taxon>
        <taxon>Oceanospirillales</taxon>
        <taxon>Oceanospirillaceae</taxon>
        <taxon>Marinobacterium</taxon>
    </lineage>
</organism>
<dbReference type="Gene3D" id="1.10.10.10">
    <property type="entry name" value="Winged helix-like DNA-binding domain superfamily/Winged helix DNA-binding domain"/>
    <property type="match status" value="1"/>
</dbReference>
<dbReference type="SUPFAM" id="SSF46785">
    <property type="entry name" value="Winged helix' DNA-binding domain"/>
    <property type="match status" value="1"/>
</dbReference>
<sequence length="306" mass="34446">MDRLTAMQVFAEVAKRGGFTAAAEHLDISRVKATRYVSELESWLGTRLLQRSTRRVSLTEAGEACLRQCEQMLALTQDLQSTVGRRDSSPRGQLRMTTSISFGQAHLAGAVAEYLQQYPDVTVDLMVIDRAVNLIEDRVDLAIRTTGELDPNLVARRIAPCSSVICASPDYLRARGTPDHPRALREHNCLTYTNFGRSEWRFDNRQGEEIQVEIRGNLTANEASILMEAALAGAGVTQLPTYLANPLIERGELIELLPQWSPPELVIWGVYLSRRHLPATVRTMLDFLVERFRDAQRWENSIHKTS</sequence>
<evidence type="ECO:0000256" key="1">
    <source>
        <dbReference type="ARBA" id="ARBA00009437"/>
    </source>
</evidence>
<keyword evidence="3" id="KW-0238">DNA-binding</keyword>
<dbReference type="Proteomes" id="UP000629025">
    <property type="component" value="Unassembled WGS sequence"/>
</dbReference>
<dbReference type="EMBL" id="BMIJ01000001">
    <property type="protein sequence ID" value="GGB84844.1"/>
    <property type="molecule type" value="Genomic_DNA"/>
</dbReference>
<dbReference type="InterPro" id="IPR036390">
    <property type="entry name" value="WH_DNA-bd_sf"/>
</dbReference>
<dbReference type="SUPFAM" id="SSF53850">
    <property type="entry name" value="Periplasmic binding protein-like II"/>
    <property type="match status" value="1"/>
</dbReference>
<evidence type="ECO:0000313" key="7">
    <source>
        <dbReference type="Proteomes" id="UP000629025"/>
    </source>
</evidence>
<comment type="caution">
    <text evidence="6">The sequence shown here is derived from an EMBL/GenBank/DDBJ whole genome shotgun (WGS) entry which is preliminary data.</text>
</comment>
<dbReference type="InterPro" id="IPR000847">
    <property type="entry name" value="LysR_HTH_N"/>
</dbReference>
<proteinExistence type="inferred from homology"/>
<evidence type="ECO:0000256" key="2">
    <source>
        <dbReference type="ARBA" id="ARBA00023015"/>
    </source>
</evidence>
<gene>
    <name evidence="6" type="ORF">GCM10011352_08370</name>
</gene>
<evidence type="ECO:0000256" key="4">
    <source>
        <dbReference type="ARBA" id="ARBA00023163"/>
    </source>
</evidence>
<reference evidence="7" key="1">
    <citation type="journal article" date="2019" name="Int. J. Syst. Evol. Microbiol.">
        <title>The Global Catalogue of Microorganisms (GCM) 10K type strain sequencing project: providing services to taxonomists for standard genome sequencing and annotation.</title>
        <authorList>
            <consortium name="The Broad Institute Genomics Platform"/>
            <consortium name="The Broad Institute Genome Sequencing Center for Infectious Disease"/>
            <person name="Wu L."/>
            <person name="Ma J."/>
        </authorList>
    </citation>
    <scope>NUCLEOTIDE SEQUENCE [LARGE SCALE GENOMIC DNA]</scope>
    <source>
        <strain evidence="7">CGMCC 1.15341</strain>
    </source>
</reference>
<feature type="domain" description="HTH lysR-type" evidence="5">
    <location>
        <begin position="1"/>
        <end position="59"/>
    </location>
</feature>
<dbReference type="Pfam" id="PF03466">
    <property type="entry name" value="LysR_substrate"/>
    <property type="match status" value="1"/>
</dbReference>
<comment type="similarity">
    <text evidence="1">Belongs to the LysR transcriptional regulatory family.</text>
</comment>
<dbReference type="Pfam" id="PF00126">
    <property type="entry name" value="HTH_1"/>
    <property type="match status" value="1"/>
</dbReference>
<evidence type="ECO:0000256" key="3">
    <source>
        <dbReference type="ARBA" id="ARBA00023125"/>
    </source>
</evidence>
<dbReference type="InterPro" id="IPR036388">
    <property type="entry name" value="WH-like_DNA-bd_sf"/>
</dbReference>
<protein>
    <submittedName>
        <fullName evidence="6">LysR family transcriptional regulator</fullName>
    </submittedName>
</protein>
<keyword evidence="7" id="KW-1185">Reference proteome</keyword>
<dbReference type="CDD" id="cd08422">
    <property type="entry name" value="PBP2_CrgA_like"/>
    <property type="match status" value="1"/>
</dbReference>
<accession>A0ABQ1K374</accession>
<dbReference type="PANTHER" id="PTHR30537:SF35">
    <property type="entry name" value="TRANSCRIPTIONAL REGULATORY PROTEIN"/>
    <property type="match status" value="1"/>
</dbReference>